<dbReference type="GO" id="GO:0005509">
    <property type="term" value="F:calcium ion binding"/>
    <property type="evidence" value="ECO:0007669"/>
    <property type="project" value="InterPro"/>
</dbReference>
<evidence type="ECO:0000313" key="14">
    <source>
        <dbReference type="EMBL" id="KAK3102239.1"/>
    </source>
</evidence>
<evidence type="ECO:0000256" key="6">
    <source>
        <dbReference type="ARBA" id="ARBA00022837"/>
    </source>
</evidence>
<keyword evidence="7" id="KW-0325">Glycoprotein</keyword>
<reference evidence="14" key="1">
    <citation type="submission" date="2019-08" db="EMBL/GenBank/DDBJ databases">
        <title>The improved chromosome-level genome for the pearl oyster Pinctada fucata martensii using PacBio sequencing and Hi-C.</title>
        <authorList>
            <person name="Zheng Z."/>
        </authorList>
    </citation>
    <scope>NUCLEOTIDE SEQUENCE</scope>
    <source>
        <strain evidence="14">ZZ-2019</strain>
        <tissue evidence="14">Adductor muscle</tissue>
    </source>
</reference>
<evidence type="ECO:0000313" key="15">
    <source>
        <dbReference type="Proteomes" id="UP001186944"/>
    </source>
</evidence>
<dbReference type="CDD" id="cd16226">
    <property type="entry name" value="EFh_CREC_Calumenin_like"/>
    <property type="match status" value="1"/>
</dbReference>
<keyword evidence="15" id="KW-1185">Reference proteome</keyword>
<dbReference type="InterPro" id="IPR002048">
    <property type="entry name" value="EF_hand_dom"/>
</dbReference>
<dbReference type="PROSITE" id="PS50222">
    <property type="entry name" value="EF_HAND_2"/>
    <property type="match status" value="4"/>
</dbReference>
<evidence type="ECO:0000256" key="7">
    <source>
        <dbReference type="ARBA" id="ARBA00023180"/>
    </source>
</evidence>
<feature type="domain" description="EF-hand" evidence="13">
    <location>
        <begin position="673"/>
        <end position="708"/>
    </location>
</feature>
<dbReference type="Pfam" id="PF13202">
    <property type="entry name" value="EF-hand_5"/>
    <property type="match status" value="1"/>
</dbReference>
<evidence type="ECO:0000256" key="3">
    <source>
        <dbReference type="ARBA" id="ARBA00022729"/>
    </source>
</evidence>
<dbReference type="FunFam" id="1.10.238.10:FF:000104">
    <property type="entry name" value="calumenin isoform X1"/>
    <property type="match status" value="1"/>
</dbReference>
<keyword evidence="2" id="KW-0479">Metal-binding</keyword>
<dbReference type="Pfam" id="PF13499">
    <property type="entry name" value="EF-hand_7"/>
    <property type="match status" value="1"/>
</dbReference>
<evidence type="ECO:0000256" key="9">
    <source>
        <dbReference type="ARBA" id="ARBA00056975"/>
    </source>
</evidence>
<feature type="domain" description="EF-hand" evidence="13">
    <location>
        <begin position="868"/>
        <end position="903"/>
    </location>
</feature>
<dbReference type="GO" id="GO:0008146">
    <property type="term" value="F:sulfotransferase activity"/>
    <property type="evidence" value="ECO:0007669"/>
    <property type="project" value="InterPro"/>
</dbReference>
<dbReference type="AlphaFoldDB" id="A0AA89C5W6"/>
<dbReference type="Pfam" id="PF13833">
    <property type="entry name" value="EF-hand_8"/>
    <property type="match status" value="1"/>
</dbReference>
<comment type="function">
    <text evidence="9">Probable molecular chaperone assisting protein biosynthesis and transport in the endoplasmic reticulum. Required for the proper biosynthesis and transport of pulmonary surfactant-associated protein A/SP-A, pulmonary surfactant-associated protein D/SP-D and the lipid transporter ABCA3. By regulating both the proper expression and the degradation through the endoplasmic reticulum-associated protein degradation pathway of these proteins plays a crucial role in pulmonary surfactant homeostasis. Has an anti-fibrotic activity by negatively regulating the secretion of type I and type III collagens. This calcium-binding protein also transiently associates with immature PCSK6 and regulates its secretion.</text>
</comment>
<gene>
    <name evidence="14" type="ORF">FSP39_009838</name>
</gene>
<evidence type="ECO:0000256" key="12">
    <source>
        <dbReference type="SAM" id="MobiDB-lite"/>
    </source>
</evidence>
<dbReference type="InterPro" id="IPR011992">
    <property type="entry name" value="EF-hand-dom_pair"/>
</dbReference>
<dbReference type="PANTHER" id="PTHR10827">
    <property type="entry name" value="RETICULOCALBIN"/>
    <property type="match status" value="1"/>
</dbReference>
<name>A0AA89C5W6_PINIB</name>
<keyword evidence="5" id="KW-0256">Endoplasmic reticulum</keyword>
<evidence type="ECO:0000259" key="13">
    <source>
        <dbReference type="PROSITE" id="PS50222"/>
    </source>
</evidence>
<dbReference type="PANTHER" id="PTHR10827:SF52">
    <property type="entry name" value="IP16409P"/>
    <property type="match status" value="1"/>
</dbReference>
<sequence length="918" mass="107158">MVQEVYPLGNRFLPTSFMMSGFTPDPRTHTPIIRDMNVYPDDVLICAYVKAGTHLVWEITKMLLKGDAQYDPSPKEVAMLEFHSMDILENIPRPRALNSHKPVGDIPQTFRKGVGKVIFVQRNPKDIAVSFYNHMKNTRKGAAGTWEDFVFLTNTYGGFSSDWYQYTLEFEEEFKTNKDMKWHNMYYEDIKKNPTGAIKGLARFLEVPCSDQLAHEIADKCSFSQMKNANENFKFDHVNNSKPNPEFENPGAMYRKEPFDPEKIIRRKCPSGMVLELYPAANRLQTLQFLKLGLTPDPRTHHPAIREMTIYPDDVIICAYVKAGTHWVWEMTKMLLKGEAEYDPSPKEVAMLEFHPLDLFENMARPRVLNTHNTVPDLPNALRDGTGRMIFVQRNPKDVAVSFYNHLANMKGGFKGTWEDYAYLFNNFGGYHNDWFKYTLGFDEELKSNKKMKYHMMYYEDIKKDPLKSIHELAKFLEVKCSDQLSMEIADKCSFTRLKHASENLKFDHINNTKPNSEFENPGAMYRKGEIGDWKNWFTVAQSEEFNQMKTLSMKLIELYLIVALIAITYSSAIPKPGEDHKNTAHEQNFGDIIYRIIVDKIDKNKDGSVTETELKEWVQYVQKRYIVTDTERMWKDHDTESDKLTWNSYKKRTYGYEDDPDHEDSPTFSYKDMIERDERRWKVADKNKDGFLDKEEFADFLHPEEAEHMRDIVVQETMEDIDKDKDGFISLEEYIADVYDEDEEDEDADTVPDDDHHQAGEPDWVKSERDQFVNHRDKNFDGKLDVDEVRQWVIPEDYDHSGAEATHLVTSSDDNKVGDMWPNKEEGEPEWVATEREQFKSFRDKNSDGKMDNQEVKEWIIPPDYDHSEAEAKHLINESDSDKDGVLSKEEILEHYDLFVGSQATDFGEALTRHDEF</sequence>
<evidence type="ECO:0000256" key="5">
    <source>
        <dbReference type="ARBA" id="ARBA00022824"/>
    </source>
</evidence>
<dbReference type="GO" id="GO:0015031">
    <property type="term" value="P:protein transport"/>
    <property type="evidence" value="ECO:0007669"/>
    <property type="project" value="UniProtKB-ARBA"/>
</dbReference>
<feature type="compositionally biased region" description="Basic and acidic residues" evidence="12">
    <location>
        <begin position="754"/>
        <end position="771"/>
    </location>
</feature>
<evidence type="ECO:0000256" key="1">
    <source>
        <dbReference type="ARBA" id="ARBA00004319"/>
    </source>
</evidence>
<dbReference type="PROSITE" id="PS00018">
    <property type="entry name" value="EF_HAND_1"/>
    <property type="match status" value="5"/>
</dbReference>
<feature type="region of interest" description="Disordered" evidence="12">
    <location>
        <begin position="813"/>
        <end position="832"/>
    </location>
</feature>
<dbReference type="InterPro" id="IPR018247">
    <property type="entry name" value="EF_Hand_1_Ca_BS"/>
</dbReference>
<feature type="domain" description="EF-hand" evidence="13">
    <location>
        <begin position="590"/>
        <end position="625"/>
    </location>
</feature>
<dbReference type="Pfam" id="PF00685">
    <property type="entry name" value="Sulfotransfer_1"/>
    <property type="match status" value="2"/>
</dbReference>
<comment type="subcellular location">
    <subcellularLocation>
        <location evidence="1">Endoplasmic reticulum lumen</location>
    </subcellularLocation>
</comment>
<dbReference type="SMART" id="SM00054">
    <property type="entry name" value="EFh"/>
    <property type="match status" value="4"/>
</dbReference>
<keyword evidence="8" id="KW-0143">Chaperone</keyword>
<feature type="domain" description="EF-hand" evidence="13">
    <location>
        <begin position="710"/>
        <end position="745"/>
    </location>
</feature>
<dbReference type="InterPro" id="IPR027417">
    <property type="entry name" value="P-loop_NTPase"/>
</dbReference>
<dbReference type="SUPFAM" id="SSF47473">
    <property type="entry name" value="EF-hand"/>
    <property type="match status" value="2"/>
</dbReference>
<accession>A0AA89C5W6</accession>
<keyword evidence="4" id="KW-0677">Repeat</keyword>
<dbReference type="SUPFAM" id="SSF52540">
    <property type="entry name" value="P-loop containing nucleoside triphosphate hydrolases"/>
    <property type="match status" value="2"/>
</dbReference>
<dbReference type="Gene3D" id="1.10.238.10">
    <property type="entry name" value="EF-hand"/>
    <property type="match status" value="2"/>
</dbReference>
<feature type="compositionally biased region" description="Acidic residues" evidence="12">
    <location>
        <begin position="742"/>
        <end position="753"/>
    </location>
</feature>
<dbReference type="InterPro" id="IPR000863">
    <property type="entry name" value="Sulfotransferase_dom"/>
</dbReference>
<feature type="compositionally biased region" description="Basic and acidic residues" evidence="12">
    <location>
        <begin position="814"/>
        <end position="827"/>
    </location>
</feature>
<dbReference type="FunFam" id="1.10.238.10:FF:000090">
    <property type="entry name" value="calumenin isoform X2"/>
    <property type="match status" value="1"/>
</dbReference>
<evidence type="ECO:0000256" key="2">
    <source>
        <dbReference type="ARBA" id="ARBA00022723"/>
    </source>
</evidence>
<evidence type="ECO:0000256" key="10">
    <source>
        <dbReference type="ARBA" id="ARBA00063143"/>
    </source>
</evidence>
<evidence type="ECO:0000256" key="11">
    <source>
        <dbReference type="ARBA" id="ARBA00072696"/>
    </source>
</evidence>
<comment type="caution">
    <text evidence="14">The sequence shown here is derived from an EMBL/GenBank/DDBJ whole genome shotgun (WGS) entry which is preliminary data.</text>
</comment>
<proteinExistence type="predicted"/>
<evidence type="ECO:0000256" key="8">
    <source>
        <dbReference type="ARBA" id="ARBA00023186"/>
    </source>
</evidence>
<dbReference type="Proteomes" id="UP001186944">
    <property type="component" value="Unassembled WGS sequence"/>
</dbReference>
<dbReference type="EMBL" id="VSWD01000005">
    <property type="protein sequence ID" value="KAK3102239.1"/>
    <property type="molecule type" value="Genomic_DNA"/>
</dbReference>
<protein>
    <recommendedName>
        <fullName evidence="11">Reticulocalbin-3</fullName>
    </recommendedName>
</protein>
<keyword evidence="3" id="KW-0732">Signal</keyword>
<dbReference type="Gene3D" id="3.40.50.300">
    <property type="entry name" value="P-loop containing nucleotide triphosphate hydrolases"/>
    <property type="match status" value="2"/>
</dbReference>
<comment type="subunit">
    <text evidence="10">Interacts with PCSK6 (immature form including the propeptide); probably involved in the maturation and the secretion of PCSK6.</text>
</comment>
<feature type="region of interest" description="Disordered" evidence="12">
    <location>
        <begin position="742"/>
        <end position="771"/>
    </location>
</feature>
<organism evidence="14 15">
    <name type="scientific">Pinctada imbricata</name>
    <name type="common">Atlantic pearl-oyster</name>
    <name type="synonym">Pinctada martensii</name>
    <dbReference type="NCBI Taxonomy" id="66713"/>
    <lineage>
        <taxon>Eukaryota</taxon>
        <taxon>Metazoa</taxon>
        <taxon>Spiralia</taxon>
        <taxon>Lophotrochozoa</taxon>
        <taxon>Mollusca</taxon>
        <taxon>Bivalvia</taxon>
        <taxon>Autobranchia</taxon>
        <taxon>Pteriomorphia</taxon>
        <taxon>Pterioida</taxon>
        <taxon>Pterioidea</taxon>
        <taxon>Pteriidae</taxon>
        <taxon>Pinctada</taxon>
    </lineage>
</organism>
<dbReference type="GO" id="GO:0005788">
    <property type="term" value="C:endoplasmic reticulum lumen"/>
    <property type="evidence" value="ECO:0007669"/>
    <property type="project" value="UniProtKB-SubCell"/>
</dbReference>
<evidence type="ECO:0000256" key="4">
    <source>
        <dbReference type="ARBA" id="ARBA00022737"/>
    </source>
</evidence>
<keyword evidence="6" id="KW-0106">Calcium</keyword>